<sequence length="105" mass="10996">MTTLRTMTGLAVASVTLVGCIDMEDDTPSGPDRPAELALFGTGYPNPGDPCLRAGESAFTATYLDDAADLVACPPGTDPGLFAYTTGGREVARLDGWIVFSIPRR</sequence>
<accession>A0ABV7GTZ3</accession>
<dbReference type="Proteomes" id="UP001595632">
    <property type="component" value="Unassembled WGS sequence"/>
</dbReference>
<keyword evidence="2" id="KW-1185">Reference proteome</keyword>
<dbReference type="EMBL" id="JBHRTB010000010">
    <property type="protein sequence ID" value="MFC3145113.1"/>
    <property type="molecule type" value="Genomic_DNA"/>
</dbReference>
<proteinExistence type="predicted"/>
<reference evidence="2" key="1">
    <citation type="journal article" date="2019" name="Int. J. Syst. Evol. Microbiol.">
        <title>The Global Catalogue of Microorganisms (GCM) 10K type strain sequencing project: providing services to taxonomists for standard genome sequencing and annotation.</title>
        <authorList>
            <consortium name="The Broad Institute Genomics Platform"/>
            <consortium name="The Broad Institute Genome Sequencing Center for Infectious Disease"/>
            <person name="Wu L."/>
            <person name="Ma J."/>
        </authorList>
    </citation>
    <scope>NUCLEOTIDE SEQUENCE [LARGE SCALE GENOMIC DNA]</scope>
    <source>
        <strain evidence="2">KCTC 52366</strain>
    </source>
</reference>
<evidence type="ECO:0000313" key="1">
    <source>
        <dbReference type="EMBL" id="MFC3145113.1"/>
    </source>
</evidence>
<gene>
    <name evidence="1" type="ORF">ACFOGP_20500</name>
</gene>
<evidence type="ECO:0000313" key="2">
    <source>
        <dbReference type="Proteomes" id="UP001595632"/>
    </source>
</evidence>
<comment type="caution">
    <text evidence="1">The sequence shown here is derived from an EMBL/GenBank/DDBJ whole genome shotgun (WGS) entry which is preliminary data.</text>
</comment>
<dbReference type="PROSITE" id="PS51257">
    <property type="entry name" value="PROKAR_LIPOPROTEIN"/>
    <property type="match status" value="1"/>
</dbReference>
<name>A0ABV7GTZ3_9RHOB</name>
<protein>
    <submittedName>
        <fullName evidence="1">Uncharacterized protein</fullName>
    </submittedName>
</protein>
<dbReference type="RefSeq" id="WP_275634314.1">
    <property type="nucleotide sequence ID" value="NZ_JARGYD010000008.1"/>
</dbReference>
<organism evidence="1 2">
    <name type="scientific">Psychromarinibacter halotolerans</name>
    <dbReference type="NCBI Taxonomy" id="1775175"/>
    <lineage>
        <taxon>Bacteria</taxon>
        <taxon>Pseudomonadati</taxon>
        <taxon>Pseudomonadota</taxon>
        <taxon>Alphaproteobacteria</taxon>
        <taxon>Rhodobacterales</taxon>
        <taxon>Paracoccaceae</taxon>
        <taxon>Psychromarinibacter</taxon>
    </lineage>
</organism>